<keyword evidence="1" id="KW-0812">Transmembrane</keyword>
<evidence type="ECO:0000256" key="1">
    <source>
        <dbReference type="SAM" id="Phobius"/>
    </source>
</evidence>
<feature type="transmembrane region" description="Helical" evidence="1">
    <location>
        <begin position="16"/>
        <end position="37"/>
    </location>
</feature>
<keyword evidence="1" id="KW-1133">Transmembrane helix</keyword>
<name>A0A0L0C2L9_LUCCU</name>
<accession>A0A0L0C2L9</accession>
<sequence length="56" mass="6344">MGFSDDIDDIDDAMDLWGIFMFFFLAFIIMSCCGYCCSRKQRGAVLSVVVLVFSED</sequence>
<proteinExistence type="predicted"/>
<comment type="caution">
    <text evidence="2">The sequence shown here is derived from an EMBL/GenBank/DDBJ whole genome shotgun (WGS) entry which is preliminary data.</text>
</comment>
<evidence type="ECO:0000313" key="3">
    <source>
        <dbReference type="Proteomes" id="UP000037069"/>
    </source>
</evidence>
<gene>
    <name evidence="2" type="ORF">FF38_09996</name>
</gene>
<dbReference type="AlphaFoldDB" id="A0A0L0C2L9"/>
<protein>
    <submittedName>
        <fullName evidence="2">Uncharacterized protein</fullName>
    </submittedName>
</protein>
<evidence type="ECO:0000313" key="2">
    <source>
        <dbReference type="EMBL" id="KNC26598.1"/>
    </source>
</evidence>
<organism evidence="2 3">
    <name type="scientific">Lucilia cuprina</name>
    <name type="common">Green bottle fly</name>
    <name type="synonym">Australian sheep blowfly</name>
    <dbReference type="NCBI Taxonomy" id="7375"/>
    <lineage>
        <taxon>Eukaryota</taxon>
        <taxon>Metazoa</taxon>
        <taxon>Ecdysozoa</taxon>
        <taxon>Arthropoda</taxon>
        <taxon>Hexapoda</taxon>
        <taxon>Insecta</taxon>
        <taxon>Pterygota</taxon>
        <taxon>Neoptera</taxon>
        <taxon>Endopterygota</taxon>
        <taxon>Diptera</taxon>
        <taxon>Brachycera</taxon>
        <taxon>Muscomorpha</taxon>
        <taxon>Oestroidea</taxon>
        <taxon>Calliphoridae</taxon>
        <taxon>Luciliinae</taxon>
        <taxon>Lucilia</taxon>
    </lineage>
</organism>
<reference evidence="2 3" key="1">
    <citation type="journal article" date="2015" name="Nat. Commun.">
        <title>Lucilia cuprina genome unlocks parasitic fly biology to underpin future interventions.</title>
        <authorList>
            <person name="Anstead C.A."/>
            <person name="Korhonen P.K."/>
            <person name="Young N.D."/>
            <person name="Hall R.S."/>
            <person name="Jex A.R."/>
            <person name="Murali S.C."/>
            <person name="Hughes D.S."/>
            <person name="Lee S.F."/>
            <person name="Perry T."/>
            <person name="Stroehlein A.J."/>
            <person name="Ansell B.R."/>
            <person name="Breugelmans B."/>
            <person name="Hofmann A."/>
            <person name="Qu J."/>
            <person name="Dugan S."/>
            <person name="Lee S.L."/>
            <person name="Chao H."/>
            <person name="Dinh H."/>
            <person name="Han Y."/>
            <person name="Doddapaneni H.V."/>
            <person name="Worley K.C."/>
            <person name="Muzny D.M."/>
            <person name="Ioannidis P."/>
            <person name="Waterhouse R.M."/>
            <person name="Zdobnov E.M."/>
            <person name="James P.J."/>
            <person name="Bagnall N.H."/>
            <person name="Kotze A.C."/>
            <person name="Gibbs R.A."/>
            <person name="Richards S."/>
            <person name="Batterham P."/>
            <person name="Gasser R.B."/>
        </authorList>
    </citation>
    <scope>NUCLEOTIDE SEQUENCE [LARGE SCALE GENOMIC DNA]</scope>
    <source>
        <strain evidence="2 3">LS</strain>
        <tissue evidence="2">Full body</tissue>
    </source>
</reference>
<dbReference type="Proteomes" id="UP000037069">
    <property type="component" value="Unassembled WGS sequence"/>
</dbReference>
<dbReference type="EMBL" id="JRES01000975">
    <property type="protein sequence ID" value="KNC26598.1"/>
    <property type="molecule type" value="Genomic_DNA"/>
</dbReference>
<keyword evidence="1" id="KW-0472">Membrane</keyword>
<keyword evidence="3" id="KW-1185">Reference proteome</keyword>